<feature type="region of interest" description="Disordered" evidence="1">
    <location>
        <begin position="1"/>
        <end position="56"/>
    </location>
</feature>
<proteinExistence type="predicted"/>
<reference evidence="2" key="1">
    <citation type="submission" date="2014-09" db="EMBL/GenBank/DDBJ databases">
        <authorList>
            <person name="Magalhaes I.L.F."/>
            <person name="Oliveira U."/>
            <person name="Santos F.R."/>
            <person name="Vidigal T.H.D.A."/>
            <person name="Brescovit A.D."/>
            <person name="Santos A.J."/>
        </authorList>
    </citation>
    <scope>NUCLEOTIDE SEQUENCE</scope>
    <source>
        <tissue evidence="2">Shoot tissue taken approximately 20 cm above the soil surface</tissue>
    </source>
</reference>
<sequence>MQSAWKACVHSGSARSSSPSANSSRHTAHSRAAPEHRPGARNCAEGSDLMAAASRP</sequence>
<reference evidence="2" key="2">
    <citation type="journal article" date="2015" name="Data Brief">
        <title>Shoot transcriptome of the giant reed, Arundo donax.</title>
        <authorList>
            <person name="Barrero R.A."/>
            <person name="Guerrero F.D."/>
            <person name="Moolhuijzen P."/>
            <person name="Goolsby J.A."/>
            <person name="Tidwell J."/>
            <person name="Bellgard S.E."/>
            <person name="Bellgard M.I."/>
        </authorList>
    </citation>
    <scope>NUCLEOTIDE SEQUENCE</scope>
    <source>
        <tissue evidence="2">Shoot tissue taken approximately 20 cm above the soil surface</tissue>
    </source>
</reference>
<feature type="compositionally biased region" description="Low complexity" evidence="1">
    <location>
        <begin position="11"/>
        <end position="25"/>
    </location>
</feature>
<protein>
    <submittedName>
        <fullName evidence="2">Uncharacterized protein</fullName>
    </submittedName>
</protein>
<name>A0A0A9EQ02_ARUDO</name>
<dbReference type="AlphaFoldDB" id="A0A0A9EQ02"/>
<dbReference type="EMBL" id="GBRH01195739">
    <property type="protein sequence ID" value="JAE02157.1"/>
    <property type="molecule type" value="Transcribed_RNA"/>
</dbReference>
<organism evidence="2">
    <name type="scientific">Arundo donax</name>
    <name type="common">Giant reed</name>
    <name type="synonym">Donax arundinaceus</name>
    <dbReference type="NCBI Taxonomy" id="35708"/>
    <lineage>
        <taxon>Eukaryota</taxon>
        <taxon>Viridiplantae</taxon>
        <taxon>Streptophyta</taxon>
        <taxon>Embryophyta</taxon>
        <taxon>Tracheophyta</taxon>
        <taxon>Spermatophyta</taxon>
        <taxon>Magnoliopsida</taxon>
        <taxon>Liliopsida</taxon>
        <taxon>Poales</taxon>
        <taxon>Poaceae</taxon>
        <taxon>PACMAD clade</taxon>
        <taxon>Arundinoideae</taxon>
        <taxon>Arundineae</taxon>
        <taxon>Arundo</taxon>
    </lineage>
</organism>
<accession>A0A0A9EQ02</accession>
<evidence type="ECO:0000256" key="1">
    <source>
        <dbReference type="SAM" id="MobiDB-lite"/>
    </source>
</evidence>
<evidence type="ECO:0000313" key="2">
    <source>
        <dbReference type="EMBL" id="JAE02157.1"/>
    </source>
</evidence>